<dbReference type="Pfam" id="PF02892">
    <property type="entry name" value="zf-BED"/>
    <property type="match status" value="1"/>
</dbReference>
<comment type="caution">
    <text evidence="12">The sequence shown here is derived from an EMBL/GenBank/DDBJ whole genome shotgun (WGS) entry which is preliminary data.</text>
</comment>
<dbReference type="GO" id="GO:0005634">
    <property type="term" value="C:nucleus"/>
    <property type="evidence" value="ECO:0007669"/>
    <property type="project" value="UniProtKB-SubCell"/>
</dbReference>
<dbReference type="InterPro" id="IPR052035">
    <property type="entry name" value="ZnF_BED_domain_contain"/>
</dbReference>
<dbReference type="GO" id="GO:0008270">
    <property type="term" value="F:zinc ion binding"/>
    <property type="evidence" value="ECO:0007669"/>
    <property type="project" value="UniProtKB-KW"/>
</dbReference>
<dbReference type="GO" id="GO:0046983">
    <property type="term" value="F:protein dimerization activity"/>
    <property type="evidence" value="ECO:0007669"/>
    <property type="project" value="InterPro"/>
</dbReference>
<dbReference type="SUPFAM" id="SSF57667">
    <property type="entry name" value="beta-beta-alpha zinc fingers"/>
    <property type="match status" value="1"/>
</dbReference>
<dbReference type="InterPro" id="IPR036236">
    <property type="entry name" value="Znf_C2H2_sf"/>
</dbReference>
<evidence type="ECO:0000256" key="8">
    <source>
        <dbReference type="ARBA" id="ARBA00023163"/>
    </source>
</evidence>
<dbReference type="InterPro" id="IPR008906">
    <property type="entry name" value="HATC_C_dom"/>
</dbReference>
<dbReference type="EMBL" id="SPHZ02000009">
    <property type="protein sequence ID" value="KAF0897836.1"/>
    <property type="molecule type" value="Genomic_DNA"/>
</dbReference>
<dbReference type="EMBL" id="SPHZ02000009">
    <property type="protein sequence ID" value="KAF0897829.1"/>
    <property type="molecule type" value="Genomic_DNA"/>
</dbReference>
<dbReference type="InterPro" id="IPR012337">
    <property type="entry name" value="RNaseH-like_sf"/>
</dbReference>
<dbReference type="PANTHER" id="PTHR46481:SF7">
    <property type="entry name" value="ZINC FINGER BED DOMAIN-CONTAINING PROTEIN RICESLEEPER 2-LIKE"/>
    <property type="match status" value="1"/>
</dbReference>
<keyword evidence="7" id="KW-0238">DNA-binding</keyword>
<accession>A0A6G1CC98</accession>
<gene>
    <name evidence="12" type="ORF">E2562_000527</name>
</gene>
<dbReference type="EMBL" id="SPHZ02000009">
    <property type="protein sequence ID" value="KAF0897834.1"/>
    <property type="molecule type" value="Genomic_DNA"/>
</dbReference>
<dbReference type="SUPFAM" id="SSF53098">
    <property type="entry name" value="Ribonuclease H-like"/>
    <property type="match status" value="1"/>
</dbReference>
<dbReference type="InterPro" id="IPR003656">
    <property type="entry name" value="Znf_BED"/>
</dbReference>
<keyword evidence="3" id="KW-0479">Metal-binding</keyword>
<evidence type="ECO:0000256" key="9">
    <source>
        <dbReference type="ARBA" id="ARBA00023242"/>
    </source>
</evidence>
<dbReference type="PROSITE" id="PS50808">
    <property type="entry name" value="ZF_BED"/>
    <property type="match status" value="1"/>
</dbReference>
<keyword evidence="5" id="KW-0862">Zinc</keyword>
<keyword evidence="9" id="KW-0539">Nucleus</keyword>
<evidence type="ECO:0000313" key="13">
    <source>
        <dbReference type="Proteomes" id="UP000479710"/>
    </source>
</evidence>
<keyword evidence="13" id="KW-1185">Reference proteome</keyword>
<evidence type="ECO:0000256" key="10">
    <source>
        <dbReference type="PROSITE-ProRule" id="PRU00027"/>
    </source>
</evidence>
<dbReference type="Pfam" id="PF05699">
    <property type="entry name" value="Dimer_Tnp_hAT"/>
    <property type="match status" value="1"/>
</dbReference>
<evidence type="ECO:0000256" key="6">
    <source>
        <dbReference type="ARBA" id="ARBA00023015"/>
    </source>
</evidence>
<evidence type="ECO:0000259" key="11">
    <source>
        <dbReference type="PROSITE" id="PS50808"/>
    </source>
</evidence>
<dbReference type="SMART" id="SM00614">
    <property type="entry name" value="ZnF_BED"/>
    <property type="match status" value="1"/>
</dbReference>
<dbReference type="AlphaFoldDB" id="A0A6G1CC98"/>
<dbReference type="Pfam" id="PF14372">
    <property type="entry name" value="hAT-like_RNase-H"/>
    <property type="match status" value="1"/>
</dbReference>
<dbReference type="OrthoDB" id="647840at2759"/>
<dbReference type="GO" id="GO:0003677">
    <property type="term" value="F:DNA binding"/>
    <property type="evidence" value="ECO:0007669"/>
    <property type="project" value="UniProtKB-KW"/>
</dbReference>
<comment type="subcellular location">
    <subcellularLocation>
        <location evidence="1">Nucleus</location>
    </subcellularLocation>
</comment>
<proteinExistence type="predicted"/>
<sequence length="656" mass="75700">MLGDEIAPNHIIHFDDHADSLRTTDSSKHGRFKSKVWKEFTPILSAGKVQSAQCKHCGKQLSGKTSGGTSHLSRHLKICTGRSVTNARCQQGSSLQHTLSKNWNFDREESIEELTRAIIANSCAFSITSNEKFRKFLAGINPTFSLVPQATVEERFLSIFSKEKLKLKEEISLTHGGVFLSLGNWEHGLEQNFLCLRLQYIDDNWKINRKIIRCVCSNIGEYFLDYYLCLLPDWDSLKNIDTELFHYHAKAAKCVVKEAIDDWSLKHKILGLAYMCASDKTRVTMDLEENLSGQNYLVAKGKLLTIPCMIHALHELFDWELHDFILQTGVTCFRYMTFSPVRKKKYEEILSKLCLSRPSFGSKRWYLTFYLLKAALQFLKAFPNIEKEDPPSYIGPPSPQQLEAAENFCKIVEPIYDAIKVVSDPHCMTFNSYFHALWSLRTTLQESSTVANIDHVLDLKNMQTQFDKNWREWYLWLSIAVVLDPRYKIRFLELRFTQGFGHDASIYISEVRGKVYELFIQYSFHVNEQSVDMLNEIIRDLHLDAYGCESLYDMSQSYNAQEGHDEFKELNEYLGAELCTQNEDFDILKWWKDNASMYPTLARLARDVLAIPGCAVSSDSAFLELDERASILYRKVSLEVIEALICTQDWIRSSQE</sequence>
<dbReference type="Proteomes" id="UP000479710">
    <property type="component" value="Unassembled WGS sequence"/>
</dbReference>
<evidence type="ECO:0000256" key="4">
    <source>
        <dbReference type="ARBA" id="ARBA00022771"/>
    </source>
</evidence>
<keyword evidence="4 10" id="KW-0863">Zinc-finger</keyword>
<protein>
    <recommendedName>
        <fullName evidence="11">BED-type domain-containing protein</fullName>
    </recommendedName>
</protein>
<evidence type="ECO:0000256" key="2">
    <source>
        <dbReference type="ARBA" id="ARBA00011738"/>
    </source>
</evidence>
<evidence type="ECO:0000256" key="1">
    <source>
        <dbReference type="ARBA" id="ARBA00004123"/>
    </source>
</evidence>
<evidence type="ECO:0000256" key="3">
    <source>
        <dbReference type="ARBA" id="ARBA00022723"/>
    </source>
</evidence>
<dbReference type="PANTHER" id="PTHR46481">
    <property type="entry name" value="ZINC FINGER BED DOMAIN-CONTAINING PROTEIN 4"/>
    <property type="match status" value="1"/>
</dbReference>
<evidence type="ECO:0000256" key="5">
    <source>
        <dbReference type="ARBA" id="ARBA00022833"/>
    </source>
</evidence>
<dbReference type="InterPro" id="IPR025525">
    <property type="entry name" value="hAT-like_transposase_RNase-H"/>
</dbReference>
<comment type="subunit">
    <text evidence="2">Homodimer.</text>
</comment>
<feature type="domain" description="BED-type" evidence="11">
    <location>
        <begin position="31"/>
        <end position="77"/>
    </location>
</feature>
<keyword evidence="8" id="KW-0804">Transcription</keyword>
<evidence type="ECO:0000256" key="7">
    <source>
        <dbReference type="ARBA" id="ARBA00023125"/>
    </source>
</evidence>
<reference evidence="12 13" key="1">
    <citation type="submission" date="2019-11" db="EMBL/GenBank/DDBJ databases">
        <title>Whole genome sequence of Oryza granulata.</title>
        <authorList>
            <person name="Li W."/>
        </authorList>
    </citation>
    <scope>NUCLEOTIDE SEQUENCE [LARGE SCALE GENOMIC DNA]</scope>
    <source>
        <strain evidence="13">cv. Menghai</strain>
        <tissue evidence="12">Leaf</tissue>
    </source>
</reference>
<organism evidence="12 13">
    <name type="scientific">Oryza meyeriana var. granulata</name>
    <dbReference type="NCBI Taxonomy" id="110450"/>
    <lineage>
        <taxon>Eukaryota</taxon>
        <taxon>Viridiplantae</taxon>
        <taxon>Streptophyta</taxon>
        <taxon>Embryophyta</taxon>
        <taxon>Tracheophyta</taxon>
        <taxon>Spermatophyta</taxon>
        <taxon>Magnoliopsida</taxon>
        <taxon>Liliopsida</taxon>
        <taxon>Poales</taxon>
        <taxon>Poaceae</taxon>
        <taxon>BOP clade</taxon>
        <taxon>Oryzoideae</taxon>
        <taxon>Oryzeae</taxon>
        <taxon>Oryzinae</taxon>
        <taxon>Oryza</taxon>
        <taxon>Oryza meyeriana</taxon>
    </lineage>
</organism>
<dbReference type="EMBL" id="SPHZ02000009">
    <property type="protein sequence ID" value="KAF0897832.1"/>
    <property type="molecule type" value="Genomic_DNA"/>
</dbReference>
<keyword evidence="6" id="KW-0805">Transcription regulation</keyword>
<name>A0A6G1CC98_9ORYZ</name>
<evidence type="ECO:0000313" key="12">
    <source>
        <dbReference type="EMBL" id="KAF0897829.1"/>
    </source>
</evidence>